<evidence type="ECO:0000259" key="9">
    <source>
        <dbReference type="PROSITE" id="PS50928"/>
    </source>
</evidence>
<evidence type="ECO:0000256" key="1">
    <source>
        <dbReference type="ARBA" id="ARBA00004651"/>
    </source>
</evidence>
<dbReference type="EMBL" id="VWNA01000001">
    <property type="protein sequence ID" value="MQT11338.1"/>
    <property type="molecule type" value="Genomic_DNA"/>
</dbReference>
<dbReference type="InterPro" id="IPR000515">
    <property type="entry name" value="MetI-like"/>
</dbReference>
<dbReference type="InterPro" id="IPR035906">
    <property type="entry name" value="MetI-like_sf"/>
</dbReference>
<evidence type="ECO:0000256" key="3">
    <source>
        <dbReference type="ARBA" id="ARBA00022448"/>
    </source>
</evidence>
<feature type="transmembrane region" description="Helical" evidence="8">
    <location>
        <begin position="99"/>
        <end position="125"/>
    </location>
</feature>
<dbReference type="PANTHER" id="PTHR43848:SF2">
    <property type="entry name" value="PUTRESCINE TRANSPORT SYSTEM PERMEASE PROTEIN POTI"/>
    <property type="match status" value="1"/>
</dbReference>
<feature type="domain" description="ABC transmembrane type-1" evidence="9">
    <location>
        <begin position="62"/>
        <end position="252"/>
    </location>
</feature>
<keyword evidence="11" id="KW-1185">Reference proteome</keyword>
<dbReference type="InterPro" id="IPR051789">
    <property type="entry name" value="Bact_Polyamine_Transport"/>
</dbReference>
<keyword evidence="4" id="KW-1003">Cell membrane</keyword>
<proteinExistence type="inferred from homology"/>
<name>A0A6A7XYC4_9HYPH</name>
<dbReference type="Proteomes" id="UP000332515">
    <property type="component" value="Unassembled WGS sequence"/>
</dbReference>
<dbReference type="RefSeq" id="WP_153477894.1">
    <property type="nucleotide sequence ID" value="NZ_VWNA01000001.1"/>
</dbReference>
<gene>
    <name evidence="10" type="ORF">F0357_01350</name>
</gene>
<dbReference type="Pfam" id="PF00528">
    <property type="entry name" value="BPD_transp_1"/>
    <property type="match status" value="1"/>
</dbReference>
<dbReference type="Gene3D" id="1.10.3720.10">
    <property type="entry name" value="MetI-like"/>
    <property type="match status" value="1"/>
</dbReference>
<protein>
    <submittedName>
        <fullName evidence="10">ABC transporter permease</fullName>
    </submittedName>
</protein>
<dbReference type="PROSITE" id="PS50928">
    <property type="entry name" value="ABC_TM1"/>
    <property type="match status" value="1"/>
</dbReference>
<evidence type="ECO:0000256" key="2">
    <source>
        <dbReference type="ARBA" id="ARBA00007069"/>
    </source>
</evidence>
<sequence length="273" mass="29453">MNKGPTYFNIVSVTLGFAFLYLPIILLIVYSFNEGRNVAVWQGWSTKWYGALLEDQAILDAAWVTIRVGLISATASTVLGTLAAITLVRAGRFPGRSLFSGMVSAPLVLPEVILGLSLLLLFVAFDFSRGFWTMTLAHITFTMCYVAVVVQSKLVTFDRTLEEAALDLGSPPVKTFFSITLPLILPAVISGWVLAFTLSLDDLVISSFTTGPGATSLPIKIYSQVRLGVSPEINAACTILIAIVTVGVIIASLQMKRSEMERQRAERLAAAGG</sequence>
<comment type="subcellular location">
    <subcellularLocation>
        <location evidence="1 8">Cell membrane</location>
        <topology evidence="1 8">Multi-pass membrane protein</topology>
    </subcellularLocation>
</comment>
<evidence type="ECO:0000256" key="6">
    <source>
        <dbReference type="ARBA" id="ARBA00022989"/>
    </source>
</evidence>
<evidence type="ECO:0000256" key="8">
    <source>
        <dbReference type="RuleBase" id="RU363032"/>
    </source>
</evidence>
<keyword evidence="5 8" id="KW-0812">Transmembrane</keyword>
<accession>A0A6A7XYC4</accession>
<organism evidence="10 11">
    <name type="scientific">Segnochrobactrum spirostomi</name>
    <dbReference type="NCBI Taxonomy" id="2608987"/>
    <lineage>
        <taxon>Bacteria</taxon>
        <taxon>Pseudomonadati</taxon>
        <taxon>Pseudomonadota</taxon>
        <taxon>Alphaproteobacteria</taxon>
        <taxon>Hyphomicrobiales</taxon>
        <taxon>Segnochrobactraceae</taxon>
        <taxon>Segnochrobactrum</taxon>
    </lineage>
</organism>
<dbReference type="SUPFAM" id="SSF161098">
    <property type="entry name" value="MetI-like"/>
    <property type="match status" value="1"/>
</dbReference>
<keyword evidence="6 8" id="KW-1133">Transmembrane helix</keyword>
<dbReference type="CDD" id="cd06261">
    <property type="entry name" value="TM_PBP2"/>
    <property type="match status" value="1"/>
</dbReference>
<feature type="transmembrane region" description="Helical" evidence="8">
    <location>
        <begin position="131"/>
        <end position="150"/>
    </location>
</feature>
<evidence type="ECO:0000256" key="5">
    <source>
        <dbReference type="ARBA" id="ARBA00022692"/>
    </source>
</evidence>
<comment type="caution">
    <text evidence="10">The sequence shown here is derived from an EMBL/GenBank/DDBJ whole genome shotgun (WGS) entry which is preliminary data.</text>
</comment>
<feature type="transmembrane region" description="Helical" evidence="8">
    <location>
        <begin position="233"/>
        <end position="253"/>
    </location>
</feature>
<dbReference type="GO" id="GO:0005886">
    <property type="term" value="C:plasma membrane"/>
    <property type="evidence" value="ECO:0007669"/>
    <property type="project" value="UniProtKB-SubCell"/>
</dbReference>
<feature type="transmembrane region" description="Helical" evidence="8">
    <location>
        <begin position="7"/>
        <end position="32"/>
    </location>
</feature>
<keyword evidence="3 8" id="KW-0813">Transport</keyword>
<feature type="transmembrane region" description="Helical" evidence="8">
    <location>
        <begin position="61"/>
        <end position="87"/>
    </location>
</feature>
<comment type="similarity">
    <text evidence="2">Belongs to the binding-protein-dependent transport system permease family. CysTW subfamily.</text>
</comment>
<reference evidence="10 11" key="1">
    <citation type="submission" date="2019-09" db="EMBL/GenBank/DDBJ databases">
        <title>Segnochrobactrum spirostomi gen. nov., sp. nov., isolated from the ciliate Spirostomum cf. yagiui and description of a novel family, Segnochrobactraceae fam. nov. within the order Rhizobiales of the class Alphaproteobacteria.</title>
        <authorList>
            <person name="Akter S."/>
            <person name="Shazib S.U.A."/>
            <person name="Shin M.K."/>
        </authorList>
    </citation>
    <scope>NUCLEOTIDE SEQUENCE [LARGE SCALE GENOMIC DNA]</scope>
    <source>
        <strain evidence="10 11">Sp-1</strain>
    </source>
</reference>
<dbReference type="AlphaFoldDB" id="A0A6A7XYC4"/>
<evidence type="ECO:0000256" key="4">
    <source>
        <dbReference type="ARBA" id="ARBA00022475"/>
    </source>
</evidence>
<keyword evidence="7 8" id="KW-0472">Membrane</keyword>
<feature type="transmembrane region" description="Helical" evidence="8">
    <location>
        <begin position="176"/>
        <end position="198"/>
    </location>
</feature>
<evidence type="ECO:0000313" key="11">
    <source>
        <dbReference type="Proteomes" id="UP000332515"/>
    </source>
</evidence>
<dbReference type="GO" id="GO:0055085">
    <property type="term" value="P:transmembrane transport"/>
    <property type="evidence" value="ECO:0007669"/>
    <property type="project" value="InterPro"/>
</dbReference>
<dbReference type="PANTHER" id="PTHR43848">
    <property type="entry name" value="PUTRESCINE TRANSPORT SYSTEM PERMEASE PROTEIN POTI"/>
    <property type="match status" value="1"/>
</dbReference>
<evidence type="ECO:0000313" key="10">
    <source>
        <dbReference type="EMBL" id="MQT11338.1"/>
    </source>
</evidence>
<evidence type="ECO:0000256" key="7">
    <source>
        <dbReference type="ARBA" id="ARBA00023136"/>
    </source>
</evidence>